<gene>
    <name evidence="2" type="ORF">DRE_00950</name>
</gene>
<evidence type="ECO:0000256" key="1">
    <source>
        <dbReference type="SAM" id="MobiDB-lite"/>
    </source>
</evidence>
<name>W7HLK8_9PEZI</name>
<protein>
    <submittedName>
        <fullName evidence="2">Uncharacterized protein</fullName>
    </submittedName>
</protein>
<feature type="region of interest" description="Disordered" evidence="1">
    <location>
        <begin position="226"/>
        <end position="304"/>
    </location>
</feature>
<feature type="compositionally biased region" description="Polar residues" evidence="1">
    <location>
        <begin position="249"/>
        <end position="266"/>
    </location>
</feature>
<feature type="region of interest" description="Disordered" evidence="1">
    <location>
        <begin position="112"/>
        <end position="142"/>
    </location>
</feature>
<proteinExistence type="predicted"/>
<evidence type="ECO:0000313" key="2">
    <source>
        <dbReference type="EMBL" id="EWC44891.1"/>
    </source>
</evidence>
<keyword evidence="3" id="KW-1185">Reference proteome</keyword>
<dbReference type="Proteomes" id="UP000024837">
    <property type="component" value="Unassembled WGS sequence"/>
</dbReference>
<evidence type="ECO:0000313" key="3">
    <source>
        <dbReference type="Proteomes" id="UP000024837"/>
    </source>
</evidence>
<dbReference type="AlphaFoldDB" id="W7HLK8"/>
<dbReference type="EMBL" id="KI966433">
    <property type="protein sequence ID" value="EWC44891.1"/>
    <property type="molecule type" value="Genomic_DNA"/>
</dbReference>
<organism evidence="2 3">
    <name type="scientific">Drechslerella stenobrocha 248</name>
    <dbReference type="NCBI Taxonomy" id="1043628"/>
    <lineage>
        <taxon>Eukaryota</taxon>
        <taxon>Fungi</taxon>
        <taxon>Dikarya</taxon>
        <taxon>Ascomycota</taxon>
        <taxon>Pezizomycotina</taxon>
        <taxon>Orbiliomycetes</taxon>
        <taxon>Orbiliales</taxon>
        <taxon>Orbiliaceae</taxon>
        <taxon>Drechslerella</taxon>
    </lineage>
</organism>
<accession>W7HLK8</accession>
<dbReference type="OrthoDB" id="5283776at2759"/>
<feature type="compositionally biased region" description="Low complexity" evidence="1">
    <location>
        <begin position="232"/>
        <end position="248"/>
    </location>
</feature>
<dbReference type="HOGENOM" id="CLU_915350_0_0_1"/>
<feature type="region of interest" description="Disordered" evidence="1">
    <location>
        <begin position="1"/>
        <end position="22"/>
    </location>
</feature>
<reference evidence="2 3" key="1">
    <citation type="submission" date="2013-05" db="EMBL/GenBank/DDBJ databases">
        <title>Drechslerella stenobrocha genome reveals carnivorous origination and mechanical trapping mechanism of predatory fungi.</title>
        <authorList>
            <person name="Liu X."/>
            <person name="Zhang W."/>
            <person name="Liu K."/>
        </authorList>
    </citation>
    <scope>NUCLEOTIDE SEQUENCE [LARGE SCALE GENOMIC DNA]</scope>
    <source>
        <strain evidence="2 3">248</strain>
    </source>
</reference>
<sequence>MSSLQRPAKRLRSSPGSKPTLFQSNSTVPILLRHQDPDIAVIKCLEAISTERLLRQCDLIDKVIAENFWDKTEPQNRNRTNVREAKVYICRLIGPILYQLITQYIDSLEHADLESPLPPSPPAVQHNAPHPQHSGPVGTADGASAGLEEAFRAVPPALPAAPAVPAALSHAAPIGVGTWLATNNAFPFRQNLEIIQQSSTLQRLNPAPAQEFYNVQELRFPEAVHGQTVTEPSNQENAPASNASPAQARTTVQPEPSVSELTNAITDRQETRSVVSVVRNKHRSGTYTPCSFCSKPLPSPSARR</sequence>